<feature type="transmembrane region" description="Helical" evidence="1">
    <location>
        <begin position="450"/>
        <end position="468"/>
    </location>
</feature>
<feature type="transmembrane region" description="Helical" evidence="1">
    <location>
        <begin position="254"/>
        <end position="278"/>
    </location>
</feature>
<evidence type="ECO:0000313" key="3">
    <source>
        <dbReference type="EMBL" id="MWG33379.1"/>
    </source>
</evidence>
<feature type="transmembrane region" description="Helical" evidence="1">
    <location>
        <begin position="12"/>
        <end position="34"/>
    </location>
</feature>
<feature type="transmembrane region" description="Helical" evidence="1">
    <location>
        <begin position="424"/>
        <end position="443"/>
    </location>
</feature>
<comment type="caution">
    <text evidence="3">The sequence shown here is derived from an EMBL/GenBank/DDBJ whole genome shotgun (WGS) entry which is preliminary data.</text>
</comment>
<protein>
    <submittedName>
        <fullName evidence="3">TIGR03663 family protein</fullName>
    </submittedName>
</protein>
<evidence type="ECO:0000259" key="2">
    <source>
        <dbReference type="Pfam" id="PF13231"/>
    </source>
</evidence>
<keyword evidence="4" id="KW-1185">Reference proteome</keyword>
<name>A0A6B0GIT5_9EURY</name>
<dbReference type="OrthoDB" id="313515at2157"/>
<keyword evidence="1" id="KW-0472">Membrane</keyword>
<dbReference type="EMBL" id="WSZK01000006">
    <property type="protein sequence ID" value="MWG33379.1"/>
    <property type="molecule type" value="Genomic_DNA"/>
</dbReference>
<feature type="transmembrane region" description="Helical" evidence="1">
    <location>
        <begin position="390"/>
        <end position="412"/>
    </location>
</feature>
<feature type="transmembrane region" description="Helical" evidence="1">
    <location>
        <begin position="185"/>
        <end position="204"/>
    </location>
</feature>
<feature type="transmembrane region" description="Helical" evidence="1">
    <location>
        <begin position="162"/>
        <end position="179"/>
    </location>
</feature>
<dbReference type="PANTHER" id="PTHR41710">
    <property type="entry name" value="GLYCOSYL TRANSFERASE, FAMILY 39"/>
    <property type="match status" value="1"/>
</dbReference>
<proteinExistence type="predicted"/>
<dbReference type="InterPro" id="IPR038731">
    <property type="entry name" value="RgtA/B/C-like"/>
</dbReference>
<keyword evidence="1" id="KW-0812">Transmembrane</keyword>
<keyword evidence="1" id="KW-1133">Transmembrane helix</keyword>
<sequence>MAVGPSLDEYTGAGRNAVLGVCAVTVAALLVRLVDLGGRVAHWDEGRVGYWILDYVRTGEMSYRPIIHGPFYHHVNPLVFDVFGPTDFAMRLVPALVTGLLPLSVLLLCDRFDGVELVGMAFFFAFNPLLLYYSRFMRGDPLVGAFMMVAFFLFVRFYDTRLYRHLFAAVAFTALGFTVKENAPVYVLCWLGGLTVYGVLVLFASSGTGRRLLQGRLGGVVRLGDRRPRPTWSGPLADGGAGVRRVLPRPSSAGALLGVGVFLCCLVLFFAIVVAFYAPRGATGVTVSTTLADPTRFPALVREATVGSVESFYSLWLHDGGQSDHPYPPYLEHLVETLGAGAVVVSLLAFVGVGADSTREGGPRPVVLVTFLWGLASVFGYPLITDIKAPWAATHVVFPWVVPAGAGIVRVVRWGRSVGPTSEVRWTFPVAVVAAVAVGRSWFDFGVTDAVFWLVVAAVVAVWALGLVARRGKAPAADYLTVGLALTVVLFTAVVPVATAYQTSFAQPQAESNDLVQYAQPSAEVHPEMAAIEALAERNEGTDVVLYGSSLVDGNPIRQEPSCAGHEGWFDALPLPWYLEGADAETACAQNLGALNAIESEGTPPVVVSTVSHRRALEERYPDYTVTVRSMRLYGSEWVFLVDTSRLPAEENPLAGVDDATVAGRSSVTADDTRAATAFHHG</sequence>
<dbReference type="RefSeq" id="WP_158203097.1">
    <property type="nucleotide sequence ID" value="NZ_WSZK01000006.1"/>
</dbReference>
<feature type="transmembrane region" description="Helical" evidence="1">
    <location>
        <begin position="334"/>
        <end position="354"/>
    </location>
</feature>
<evidence type="ECO:0000313" key="4">
    <source>
        <dbReference type="Proteomes" id="UP000451471"/>
    </source>
</evidence>
<feature type="transmembrane region" description="Helical" evidence="1">
    <location>
        <begin position="88"/>
        <end position="108"/>
    </location>
</feature>
<feature type="transmembrane region" description="Helical" evidence="1">
    <location>
        <begin position="366"/>
        <end position="384"/>
    </location>
</feature>
<dbReference type="Proteomes" id="UP000451471">
    <property type="component" value="Unassembled WGS sequence"/>
</dbReference>
<dbReference type="PANTHER" id="PTHR41710:SF2">
    <property type="entry name" value="GLYCOSYL TRANSFERASE FAMILY 39_83 DOMAIN-CONTAINING PROTEIN"/>
    <property type="match status" value="1"/>
</dbReference>
<dbReference type="InterPro" id="IPR019962">
    <property type="entry name" value="CHP03663"/>
</dbReference>
<dbReference type="NCBIfam" id="TIGR03663">
    <property type="entry name" value="flippase activity-associated protein Agl23"/>
    <property type="match status" value="1"/>
</dbReference>
<dbReference type="AlphaFoldDB" id="A0A6B0GIT5"/>
<organism evidence="3 4">
    <name type="scientific">Halomarina oriensis</name>
    <dbReference type="NCBI Taxonomy" id="671145"/>
    <lineage>
        <taxon>Archaea</taxon>
        <taxon>Methanobacteriati</taxon>
        <taxon>Methanobacteriota</taxon>
        <taxon>Stenosarchaea group</taxon>
        <taxon>Halobacteria</taxon>
        <taxon>Halobacteriales</taxon>
        <taxon>Natronomonadaceae</taxon>
        <taxon>Halomarina</taxon>
    </lineage>
</organism>
<feature type="domain" description="Glycosyltransferase RgtA/B/C/D-like" evidence="2">
    <location>
        <begin position="68"/>
        <end position="191"/>
    </location>
</feature>
<gene>
    <name evidence="3" type="ORF">GQS65_02545</name>
</gene>
<feature type="transmembrane region" description="Helical" evidence="1">
    <location>
        <begin position="115"/>
        <end position="133"/>
    </location>
</feature>
<dbReference type="Pfam" id="PF13231">
    <property type="entry name" value="PMT_2"/>
    <property type="match status" value="1"/>
</dbReference>
<feature type="transmembrane region" description="Helical" evidence="1">
    <location>
        <begin position="480"/>
        <end position="501"/>
    </location>
</feature>
<evidence type="ECO:0000256" key="1">
    <source>
        <dbReference type="SAM" id="Phobius"/>
    </source>
</evidence>
<reference evidence="3 4" key="1">
    <citation type="submission" date="2019-12" db="EMBL/GenBank/DDBJ databases">
        <title>Halocatena pleomorpha gen. nov. sp. nov., an extremely halophilic archaeon of family Halobacteriaceae isolated from saltpan soil.</title>
        <authorList>
            <person name="Pal Y."/>
            <person name="Verma A."/>
            <person name="Krishnamurthi S."/>
            <person name="Kumar P."/>
        </authorList>
    </citation>
    <scope>NUCLEOTIDE SEQUENCE [LARGE SCALE GENOMIC DNA]</scope>
    <source>
        <strain evidence="3 4">JCM 16495</strain>
    </source>
</reference>
<accession>A0A6B0GIT5</accession>
<feature type="transmembrane region" description="Helical" evidence="1">
    <location>
        <begin position="139"/>
        <end position="155"/>
    </location>
</feature>